<dbReference type="InterPro" id="IPR000259">
    <property type="entry name" value="Adhesion_dom_fimbrial"/>
</dbReference>
<feature type="signal peptide" evidence="1">
    <location>
        <begin position="1"/>
        <end position="22"/>
    </location>
</feature>
<dbReference type="InterPro" id="IPR008966">
    <property type="entry name" value="Adhesion_dom_sf"/>
</dbReference>
<evidence type="ECO:0000256" key="1">
    <source>
        <dbReference type="SAM" id="SignalP"/>
    </source>
</evidence>
<dbReference type="Pfam" id="PF00419">
    <property type="entry name" value="Fimbrial"/>
    <property type="match status" value="1"/>
</dbReference>
<dbReference type="SUPFAM" id="SSF49401">
    <property type="entry name" value="Bacterial adhesins"/>
    <property type="match status" value="1"/>
</dbReference>
<sequence length="182" mass="18965">MKLNKIMIATVMAMGVSSFSYAADQGHGKVNFKGSIIDSPCNVHPDSIDQTVDLGQISNRDLAKSGKSELRQFTIKLENCDFGTPAAKNKVTTTFNGAVVAGTNSKLLNISGSAAGAGVGIQTYQGEDVVMGKPTSAVELAGNGDNELKFAGFLQGLSSNDVDVPVVPGDFTAVANFQLAYQ</sequence>
<evidence type="ECO:0000313" key="3">
    <source>
        <dbReference type="EMBL" id="MFC0226476.1"/>
    </source>
</evidence>
<organism evidence="3 4">
    <name type="scientific">Serratia aquatilis</name>
    <dbReference type="NCBI Taxonomy" id="1737515"/>
    <lineage>
        <taxon>Bacteria</taxon>
        <taxon>Pseudomonadati</taxon>
        <taxon>Pseudomonadota</taxon>
        <taxon>Gammaproteobacteria</taxon>
        <taxon>Enterobacterales</taxon>
        <taxon>Yersiniaceae</taxon>
        <taxon>Serratia</taxon>
    </lineage>
</organism>
<proteinExistence type="predicted"/>
<evidence type="ECO:0000259" key="2">
    <source>
        <dbReference type="Pfam" id="PF00419"/>
    </source>
</evidence>
<dbReference type="Gene3D" id="2.60.40.1090">
    <property type="entry name" value="Fimbrial-type adhesion domain"/>
    <property type="match status" value="1"/>
</dbReference>
<dbReference type="PANTHER" id="PTHR33420">
    <property type="entry name" value="FIMBRIAL SUBUNIT ELFA-RELATED"/>
    <property type="match status" value="1"/>
</dbReference>
<dbReference type="RefSeq" id="WP_380674201.1">
    <property type="nucleotide sequence ID" value="NZ_CP173186.1"/>
</dbReference>
<feature type="chain" id="PRO_5046201391" evidence="1">
    <location>
        <begin position="23"/>
        <end position="182"/>
    </location>
</feature>
<dbReference type="EMBL" id="JBHLXG010000005">
    <property type="protein sequence ID" value="MFC0226476.1"/>
    <property type="molecule type" value="Genomic_DNA"/>
</dbReference>
<evidence type="ECO:0000313" key="4">
    <source>
        <dbReference type="Proteomes" id="UP001589792"/>
    </source>
</evidence>
<dbReference type="InterPro" id="IPR036937">
    <property type="entry name" value="Adhesion_dom_fimbrial_sf"/>
</dbReference>
<comment type="caution">
    <text evidence="3">The sequence shown here is derived from an EMBL/GenBank/DDBJ whole genome shotgun (WGS) entry which is preliminary data.</text>
</comment>
<name>A0ABV6EBU6_9GAMM</name>
<protein>
    <submittedName>
        <fullName evidence="3">Fimbrial protein</fullName>
    </submittedName>
</protein>
<keyword evidence="4" id="KW-1185">Reference proteome</keyword>
<accession>A0ABV6EBU6</accession>
<reference evidence="3 4" key="1">
    <citation type="submission" date="2024-09" db="EMBL/GenBank/DDBJ databases">
        <authorList>
            <person name="Sun Q."/>
            <person name="Mori K."/>
        </authorList>
    </citation>
    <scope>NUCLEOTIDE SEQUENCE [LARGE SCALE GENOMIC DNA]</scope>
    <source>
        <strain evidence="3 4">CCM 8626</strain>
    </source>
</reference>
<dbReference type="PANTHER" id="PTHR33420:SF26">
    <property type="entry name" value="FIMBRIAL SUBUNIT"/>
    <property type="match status" value="1"/>
</dbReference>
<feature type="domain" description="Fimbrial-type adhesion" evidence="2">
    <location>
        <begin position="31"/>
        <end position="182"/>
    </location>
</feature>
<dbReference type="Proteomes" id="UP001589792">
    <property type="component" value="Unassembled WGS sequence"/>
</dbReference>
<dbReference type="InterPro" id="IPR050263">
    <property type="entry name" value="Bact_Fimbrial_Adh_Pro"/>
</dbReference>
<gene>
    <name evidence="3" type="ORF">ACFFJ3_08195</name>
</gene>
<keyword evidence="1" id="KW-0732">Signal</keyword>